<evidence type="ECO:0000256" key="14">
    <source>
        <dbReference type="ARBA" id="ARBA00023280"/>
    </source>
</evidence>
<dbReference type="GO" id="GO:0052150">
    <property type="term" value="P:symbiont-mediated perturbation of host apoptosis"/>
    <property type="evidence" value="ECO:0007669"/>
    <property type="project" value="UniProtKB-KW"/>
</dbReference>
<keyword evidence="5 16" id="KW-1090">Inhibition of host innate immune response by virus</keyword>
<comment type="subcellular location">
    <subcellularLocation>
        <location evidence="16 17">Host cytoplasm</location>
    </subcellularLocation>
    <subcellularLocation>
        <location evidence="16 17">Host nucleus</location>
    </subcellularLocation>
</comment>
<evidence type="ECO:0000256" key="5">
    <source>
        <dbReference type="ARBA" id="ARBA00022632"/>
    </source>
</evidence>
<keyword evidence="3 16" id="KW-1048">Host nucleus</keyword>
<keyword evidence="7 16" id="KW-0863">Zinc-finger</keyword>
<sequence length="165" mass="18807">MITPSPFFQAGKKKTANYKKLLTDPDSHMDLQSFSRGNPFSGLACLWCKEPLTELDAFRCMIKDFHVVYRNGCTFGACTPCLEGCLAKERRLWKGVPVTGEEAELLHGKSLDKLCIRCCYCGGKLTKNEKHRHVLYNEPFCKTRANIIRGRCYDCCRHGSRSKYP</sequence>
<reference evidence="18 19" key="1">
    <citation type="submission" date="2016-01" db="EMBL/GenBank/DDBJ databases">
        <title>How many papillomavirus species can be undetected in fibropapillomas?</title>
        <authorList>
            <person name="Daudt C."/>
            <person name="Chaves da Silva F.R."/>
            <person name="Streck A.F."/>
            <person name="Weber M.N."/>
            <person name="Cibulski S.P."/>
            <person name="Canal C.W."/>
        </authorList>
    </citation>
    <scope>NUCLEOTIDE SEQUENCE [LARGE SCALE GENOMIC DNA]</scope>
    <source>
        <strain evidence="18">14RO12</strain>
    </source>
</reference>
<keyword evidence="11 16" id="KW-0010">Activator</keyword>
<keyword evidence="6 16" id="KW-0479">Metal-binding</keyword>
<evidence type="ECO:0000256" key="3">
    <source>
        <dbReference type="ARBA" id="ARBA00022562"/>
    </source>
</evidence>
<dbReference type="SUPFAM" id="SSF161229">
    <property type="entry name" value="E6 C-terminal domain-like"/>
    <property type="match status" value="2"/>
</dbReference>
<evidence type="ECO:0000256" key="2">
    <source>
        <dbReference type="ARBA" id="ARBA00022518"/>
    </source>
</evidence>
<dbReference type="GO" id="GO:0052170">
    <property type="term" value="P:symbiont-mediated suppression of host innate immune response"/>
    <property type="evidence" value="ECO:0007669"/>
    <property type="project" value="UniProtKB-KW"/>
</dbReference>
<keyword evidence="4 16" id="KW-0945">Host-virus interaction</keyword>
<organism evidence="18 19">
    <name type="scientific">Bos taurus papillomavirus 13</name>
    <dbReference type="NCBI Taxonomy" id="1887213"/>
    <lineage>
        <taxon>Viruses</taxon>
        <taxon>Monodnaviria</taxon>
        <taxon>Shotokuvirae</taxon>
        <taxon>Cossaviricota</taxon>
        <taxon>Papovaviricetes</taxon>
        <taxon>Zurhausenvirales</taxon>
        <taxon>Papillomaviridae</taxon>
        <taxon>Firstpapillomavirinae</taxon>
        <taxon>Deltapapillomavirus</taxon>
        <taxon>Bovine papillomavirus type 1</taxon>
    </lineage>
</organism>
<dbReference type="GO" id="GO:0003677">
    <property type="term" value="F:DNA binding"/>
    <property type="evidence" value="ECO:0007669"/>
    <property type="project" value="UniProtKB-UniRule"/>
</dbReference>
<dbReference type="HAMAP" id="MF_04006">
    <property type="entry name" value="HPV_E6"/>
    <property type="match status" value="1"/>
</dbReference>
<name>A0A1B2K1Z3_BPV1</name>
<evidence type="ECO:0000256" key="13">
    <source>
        <dbReference type="ARBA" id="ARBA00023200"/>
    </source>
</evidence>
<comment type="subunit">
    <text evidence="16">Forms homodimers. Interacts with ubiquitin-protein ligase UBE3A/E6-AP; this interaction stimulates UBE3A ubiquitin activity. Interacts with host BAK1.</text>
</comment>
<comment type="function">
    <text evidence="16">Plays a major role in the induction and maintenance of cellular transformation. E6 associates with host UBE3A/E6-AP ubiquitin-protein ligase and modulates its activity. Protects host keratinocytes from apoptosis by mediating the degradation of host BAK1. May also inhibit host immune response.</text>
</comment>
<keyword evidence="12 16" id="KW-0804">Transcription</keyword>
<dbReference type="GO" id="GO:0030430">
    <property type="term" value="C:host cell cytoplasm"/>
    <property type="evidence" value="ECO:0007669"/>
    <property type="project" value="UniProtKB-SubCell"/>
</dbReference>
<keyword evidence="13 16" id="KW-1035">Host cytoplasm</keyword>
<evidence type="ECO:0000313" key="19">
    <source>
        <dbReference type="Proteomes" id="UP000140332"/>
    </source>
</evidence>
<keyword evidence="2 16" id="KW-0244">Early protein</keyword>
<keyword evidence="10 16" id="KW-0238">DNA-binding</keyword>
<proteinExistence type="inferred from homology"/>
<keyword evidence="8 16" id="KW-0862">Zinc</keyword>
<keyword evidence="14 16" id="KW-0899">Viral immunoevasion</keyword>
<protein>
    <recommendedName>
        <fullName evidence="16 17">Protein E6</fullName>
    </recommendedName>
</protein>
<dbReference type="GO" id="GO:0008270">
    <property type="term" value="F:zinc ion binding"/>
    <property type="evidence" value="ECO:0007669"/>
    <property type="project" value="UniProtKB-KW"/>
</dbReference>
<comment type="caution">
    <text evidence="16">Lacks conserved residue(s) required for the propagation of feature annotation.</text>
</comment>
<dbReference type="GO" id="GO:0006351">
    <property type="term" value="P:DNA-templated transcription"/>
    <property type="evidence" value="ECO:0007669"/>
    <property type="project" value="UniProtKB-UniRule"/>
</dbReference>
<evidence type="ECO:0000256" key="1">
    <source>
        <dbReference type="ARBA" id="ARBA00006346"/>
    </source>
</evidence>
<evidence type="ECO:0000256" key="7">
    <source>
        <dbReference type="ARBA" id="ARBA00022771"/>
    </source>
</evidence>
<dbReference type="GO" id="GO:0042025">
    <property type="term" value="C:host cell nucleus"/>
    <property type="evidence" value="ECO:0007669"/>
    <property type="project" value="UniProtKB-SubCell"/>
</dbReference>
<gene>
    <name evidence="16 18" type="primary">E6</name>
</gene>
<evidence type="ECO:0000313" key="18">
    <source>
        <dbReference type="EMBL" id="ANZ90224.1"/>
    </source>
</evidence>
<evidence type="ECO:0000256" key="9">
    <source>
        <dbReference type="ARBA" id="ARBA00023015"/>
    </source>
</evidence>
<evidence type="ECO:0000256" key="12">
    <source>
        <dbReference type="ARBA" id="ARBA00023163"/>
    </source>
</evidence>
<dbReference type="InterPro" id="IPR038575">
    <property type="entry name" value="E6_sf"/>
</dbReference>
<dbReference type="InterPro" id="IPR001334">
    <property type="entry name" value="E6"/>
</dbReference>
<dbReference type="GeneID" id="28544373"/>
<dbReference type="Gene3D" id="3.30.240.40">
    <property type="entry name" value="E6 early regulatory protein"/>
    <property type="match status" value="2"/>
</dbReference>
<comment type="similarity">
    <text evidence="1 16 17">Belongs to the papillomaviridae E6 protein family.</text>
</comment>
<dbReference type="OrthoDB" id="27353at10239"/>
<dbReference type="KEGG" id="vg:28544373"/>
<accession>A0A1B2K1Z3</accession>
<feature type="zinc finger region" evidence="16">
    <location>
        <begin position="45"/>
        <end position="81"/>
    </location>
</feature>
<evidence type="ECO:0000256" key="4">
    <source>
        <dbReference type="ARBA" id="ARBA00022581"/>
    </source>
</evidence>
<dbReference type="EMBL" id="KU519390">
    <property type="protein sequence ID" value="ANZ90224.1"/>
    <property type="molecule type" value="Genomic_DNA"/>
</dbReference>
<evidence type="ECO:0000256" key="6">
    <source>
        <dbReference type="ARBA" id="ARBA00022723"/>
    </source>
</evidence>
<evidence type="ECO:0000256" key="16">
    <source>
        <dbReference type="HAMAP-Rule" id="MF_04006"/>
    </source>
</evidence>
<dbReference type="Pfam" id="PF00518">
    <property type="entry name" value="E6"/>
    <property type="match status" value="1"/>
</dbReference>
<evidence type="ECO:0000256" key="8">
    <source>
        <dbReference type="ARBA" id="ARBA00022833"/>
    </source>
</evidence>
<evidence type="ECO:0000256" key="15">
    <source>
        <dbReference type="ARBA" id="ARBA00023323"/>
    </source>
</evidence>
<dbReference type="GO" id="GO:0006355">
    <property type="term" value="P:regulation of DNA-templated transcription"/>
    <property type="evidence" value="ECO:0007669"/>
    <property type="project" value="UniProtKB-UniRule"/>
</dbReference>
<dbReference type="Proteomes" id="UP000140332">
    <property type="component" value="Segment"/>
</dbReference>
<keyword evidence="9 16" id="KW-0805">Transcription regulation</keyword>
<dbReference type="RefSeq" id="YP_009272572.1">
    <property type="nucleotide sequence ID" value="NC_030795.1"/>
</dbReference>
<dbReference type="GO" id="GO:0039502">
    <property type="term" value="P:symbiont-mediated suppression of host type I interferon-mediated signaling pathway"/>
    <property type="evidence" value="ECO:0007669"/>
    <property type="project" value="UniProtKB-UniRule"/>
</dbReference>
<keyword evidence="15 16" id="KW-1119">Modulation of host cell apoptosis by virus</keyword>
<evidence type="ECO:0000256" key="17">
    <source>
        <dbReference type="RuleBase" id="RU363123"/>
    </source>
</evidence>
<dbReference type="GO" id="GO:0039648">
    <property type="term" value="P:symbiont-mediated perturbation of host ubiquitin-like protein modification"/>
    <property type="evidence" value="ECO:0007669"/>
    <property type="project" value="UniProtKB-UniRule"/>
</dbReference>
<evidence type="ECO:0000256" key="11">
    <source>
        <dbReference type="ARBA" id="ARBA00023159"/>
    </source>
</evidence>
<evidence type="ECO:0000256" key="10">
    <source>
        <dbReference type="ARBA" id="ARBA00023125"/>
    </source>
</evidence>